<feature type="active site" description="Charge relay system" evidence="8">
    <location>
        <position position="396"/>
    </location>
</feature>
<feature type="signal peptide" evidence="9">
    <location>
        <begin position="1"/>
        <end position="24"/>
    </location>
</feature>
<feature type="chain" id="PRO_5035800915" description="Lipase" evidence="9">
    <location>
        <begin position="25"/>
        <end position="424"/>
    </location>
</feature>
<feature type="domain" description="Partial AB-hydrolase lipase" evidence="10">
    <location>
        <begin position="60"/>
        <end position="116"/>
    </location>
</feature>
<evidence type="ECO:0000256" key="8">
    <source>
        <dbReference type="PIRSR" id="PIRSR000862-1"/>
    </source>
</evidence>
<dbReference type="GO" id="GO:0016788">
    <property type="term" value="F:hydrolase activity, acting on ester bonds"/>
    <property type="evidence" value="ECO:0007669"/>
    <property type="project" value="InterPro"/>
</dbReference>
<dbReference type="InterPro" id="IPR025483">
    <property type="entry name" value="Lipase_euk"/>
</dbReference>
<sequence>MEQFSVLCWIYILILTLFTIHIDTSRPPIRTNKLVSYSIPDKRLLKQALGFNEDIYLNFTELTTKYKFPTEVHSVTTEDGYVLNIFRILSKCSDRTNSYPVFMMHGLFDTSDMWIIPSTDLGLGYVLATNCYDVWAANGRGNNYSRRHIRLDPNKDPTYWEYSFDETGRYDLPAIIDYILQKTGYPKLFFVGHSQGTTEYFVMGSLRPEYNNKVFLAVQLGPVAWMKYLNNRIAVLLAQNYEVIKDFLESAGYREVFPRQGIVHHIAEFLCQKVPALCELGFTLSTGHKQGTMTLKTISIAIGHLFSGTSIKNLSHFAQLVNSGKFQRYDEGIKGNLQRYGLAKPREYNVSLISSPIVLFSAENDRLSSLKDVDILISKLPNLKENYIVPRPYWSHHNHIWDIAATELVHPKILKYFDNFKNLN</sequence>
<keyword evidence="5" id="KW-0443">Lipid metabolism</keyword>
<evidence type="ECO:0000313" key="12">
    <source>
        <dbReference type="Proteomes" id="UP000494256"/>
    </source>
</evidence>
<dbReference type="Pfam" id="PF04083">
    <property type="entry name" value="Abhydro_lipase"/>
    <property type="match status" value="1"/>
</dbReference>
<evidence type="ECO:0000256" key="1">
    <source>
        <dbReference type="ARBA" id="ARBA00010701"/>
    </source>
</evidence>
<proteinExistence type="inferred from homology"/>
<protein>
    <recommendedName>
        <fullName evidence="7">Lipase</fullName>
    </recommendedName>
</protein>
<gene>
    <name evidence="11" type="ORF">APLA_LOCUS15859</name>
</gene>
<feature type="active site" description="Nucleophile" evidence="8">
    <location>
        <position position="194"/>
    </location>
</feature>
<keyword evidence="4 7" id="KW-0442">Lipid degradation</keyword>
<dbReference type="Proteomes" id="UP000494256">
    <property type="component" value="Unassembled WGS sequence"/>
</dbReference>
<dbReference type="InterPro" id="IPR029058">
    <property type="entry name" value="AB_hydrolase_fold"/>
</dbReference>
<keyword evidence="2 9" id="KW-0732">Signal</keyword>
<evidence type="ECO:0000259" key="10">
    <source>
        <dbReference type="Pfam" id="PF04083"/>
    </source>
</evidence>
<evidence type="ECO:0000256" key="5">
    <source>
        <dbReference type="ARBA" id="ARBA00023098"/>
    </source>
</evidence>
<dbReference type="FunFam" id="3.40.50.1820:FF:000057">
    <property type="entry name" value="Lipase"/>
    <property type="match status" value="1"/>
</dbReference>
<evidence type="ECO:0000256" key="2">
    <source>
        <dbReference type="ARBA" id="ARBA00022729"/>
    </source>
</evidence>
<evidence type="ECO:0000256" key="9">
    <source>
        <dbReference type="SAM" id="SignalP"/>
    </source>
</evidence>
<dbReference type="PIRSF" id="PIRSF000862">
    <property type="entry name" value="Steryl_ester_lip"/>
    <property type="match status" value="1"/>
</dbReference>
<name>A0A8S1BG10_ARCPL</name>
<dbReference type="GO" id="GO:0016042">
    <property type="term" value="P:lipid catabolic process"/>
    <property type="evidence" value="ECO:0007669"/>
    <property type="project" value="UniProtKB-KW"/>
</dbReference>
<comment type="caution">
    <text evidence="11">The sequence shown here is derived from an EMBL/GenBank/DDBJ whole genome shotgun (WGS) entry which is preliminary data.</text>
</comment>
<comment type="similarity">
    <text evidence="1 7">Belongs to the AB hydrolase superfamily. Lipase family.</text>
</comment>
<dbReference type="Gene3D" id="3.40.50.1820">
    <property type="entry name" value="alpha/beta hydrolase"/>
    <property type="match status" value="1"/>
</dbReference>
<dbReference type="InterPro" id="IPR006693">
    <property type="entry name" value="AB_hydrolase_lipase"/>
</dbReference>
<accession>A0A8S1BG10</accession>
<evidence type="ECO:0000256" key="6">
    <source>
        <dbReference type="ARBA" id="ARBA00023180"/>
    </source>
</evidence>
<evidence type="ECO:0000256" key="7">
    <source>
        <dbReference type="PIRNR" id="PIRNR000862"/>
    </source>
</evidence>
<dbReference type="PANTHER" id="PTHR11005">
    <property type="entry name" value="LYSOSOMAL ACID LIPASE-RELATED"/>
    <property type="match status" value="1"/>
</dbReference>
<evidence type="ECO:0000256" key="3">
    <source>
        <dbReference type="ARBA" id="ARBA00022801"/>
    </source>
</evidence>
<evidence type="ECO:0000313" key="11">
    <source>
        <dbReference type="EMBL" id="CAB3257243.1"/>
    </source>
</evidence>
<organism evidence="11 12">
    <name type="scientific">Arctia plantaginis</name>
    <name type="common">Wood tiger moth</name>
    <name type="synonym">Phalaena plantaginis</name>
    <dbReference type="NCBI Taxonomy" id="874455"/>
    <lineage>
        <taxon>Eukaryota</taxon>
        <taxon>Metazoa</taxon>
        <taxon>Ecdysozoa</taxon>
        <taxon>Arthropoda</taxon>
        <taxon>Hexapoda</taxon>
        <taxon>Insecta</taxon>
        <taxon>Pterygota</taxon>
        <taxon>Neoptera</taxon>
        <taxon>Endopterygota</taxon>
        <taxon>Lepidoptera</taxon>
        <taxon>Glossata</taxon>
        <taxon>Ditrysia</taxon>
        <taxon>Noctuoidea</taxon>
        <taxon>Erebidae</taxon>
        <taxon>Arctiinae</taxon>
        <taxon>Arctia</taxon>
    </lineage>
</organism>
<keyword evidence="3 7" id="KW-0378">Hydrolase</keyword>
<reference evidence="11 12" key="1">
    <citation type="submission" date="2020-04" db="EMBL/GenBank/DDBJ databases">
        <authorList>
            <person name="Wallbank WR R."/>
            <person name="Pardo Diaz C."/>
            <person name="Kozak K."/>
            <person name="Martin S."/>
            <person name="Jiggins C."/>
            <person name="Moest M."/>
            <person name="Warren A I."/>
            <person name="Byers J.R.P. K."/>
            <person name="Montejo-Kovacevich G."/>
            <person name="Yen C E."/>
        </authorList>
    </citation>
    <scope>NUCLEOTIDE SEQUENCE [LARGE SCALE GENOMIC DNA]</scope>
</reference>
<dbReference type="SUPFAM" id="SSF53474">
    <property type="entry name" value="alpha/beta-Hydrolases"/>
    <property type="match status" value="1"/>
</dbReference>
<evidence type="ECO:0000256" key="4">
    <source>
        <dbReference type="ARBA" id="ARBA00022963"/>
    </source>
</evidence>
<dbReference type="AlphaFoldDB" id="A0A8S1BG10"/>
<feature type="active site" description="Charge relay system" evidence="8">
    <location>
        <position position="365"/>
    </location>
</feature>
<dbReference type="EMBL" id="CADEBD010000530">
    <property type="protein sequence ID" value="CAB3257243.1"/>
    <property type="molecule type" value="Genomic_DNA"/>
</dbReference>
<dbReference type="OrthoDB" id="1920064at2759"/>
<keyword evidence="6" id="KW-0325">Glycoprotein</keyword>